<organism evidence="2 3">
    <name type="scientific">Lophiostoma macrostomum CBS 122681</name>
    <dbReference type="NCBI Taxonomy" id="1314788"/>
    <lineage>
        <taxon>Eukaryota</taxon>
        <taxon>Fungi</taxon>
        <taxon>Dikarya</taxon>
        <taxon>Ascomycota</taxon>
        <taxon>Pezizomycotina</taxon>
        <taxon>Dothideomycetes</taxon>
        <taxon>Pleosporomycetidae</taxon>
        <taxon>Pleosporales</taxon>
        <taxon>Lophiostomataceae</taxon>
        <taxon>Lophiostoma</taxon>
    </lineage>
</organism>
<evidence type="ECO:0000256" key="1">
    <source>
        <dbReference type="SAM" id="MobiDB-lite"/>
    </source>
</evidence>
<reference evidence="2" key="1">
    <citation type="journal article" date="2020" name="Stud. Mycol.">
        <title>101 Dothideomycetes genomes: a test case for predicting lifestyles and emergence of pathogens.</title>
        <authorList>
            <person name="Haridas S."/>
            <person name="Albert R."/>
            <person name="Binder M."/>
            <person name="Bloem J."/>
            <person name="Labutti K."/>
            <person name="Salamov A."/>
            <person name="Andreopoulos B."/>
            <person name="Baker S."/>
            <person name="Barry K."/>
            <person name="Bills G."/>
            <person name="Bluhm B."/>
            <person name="Cannon C."/>
            <person name="Castanera R."/>
            <person name="Culley D."/>
            <person name="Daum C."/>
            <person name="Ezra D."/>
            <person name="Gonzalez J."/>
            <person name="Henrissat B."/>
            <person name="Kuo A."/>
            <person name="Liang C."/>
            <person name="Lipzen A."/>
            <person name="Lutzoni F."/>
            <person name="Magnuson J."/>
            <person name="Mondo S."/>
            <person name="Nolan M."/>
            <person name="Ohm R."/>
            <person name="Pangilinan J."/>
            <person name="Park H.-J."/>
            <person name="Ramirez L."/>
            <person name="Alfaro M."/>
            <person name="Sun H."/>
            <person name="Tritt A."/>
            <person name="Yoshinaga Y."/>
            <person name="Zwiers L.-H."/>
            <person name="Turgeon B."/>
            <person name="Goodwin S."/>
            <person name="Spatafora J."/>
            <person name="Crous P."/>
            <person name="Grigoriev I."/>
        </authorList>
    </citation>
    <scope>NUCLEOTIDE SEQUENCE</scope>
    <source>
        <strain evidence="2">CBS 122681</strain>
    </source>
</reference>
<evidence type="ECO:0000313" key="2">
    <source>
        <dbReference type="EMBL" id="KAF2660363.1"/>
    </source>
</evidence>
<sequence length="151" mass="16975">MCSYGNNTCWCCSSDEFVVNLVVNAREDFDQAVLSIYQRLSPRSRVEDIQGTFRESAHTPTTLVIHHTLIVMASSQIKQSLDYLVCSDCGEPAFAWLTAVFCCPVCGCDTFDDPEGSEEDEAEISSADAHNNIDGDREEELRPNRKRKRED</sequence>
<keyword evidence="3" id="KW-1185">Reference proteome</keyword>
<accession>A0A6A6TN32</accession>
<dbReference type="EMBL" id="MU004300">
    <property type="protein sequence ID" value="KAF2660363.1"/>
    <property type="molecule type" value="Genomic_DNA"/>
</dbReference>
<feature type="region of interest" description="Disordered" evidence="1">
    <location>
        <begin position="114"/>
        <end position="151"/>
    </location>
</feature>
<proteinExistence type="predicted"/>
<evidence type="ECO:0000313" key="3">
    <source>
        <dbReference type="Proteomes" id="UP000799324"/>
    </source>
</evidence>
<feature type="compositionally biased region" description="Acidic residues" evidence="1">
    <location>
        <begin position="114"/>
        <end position="123"/>
    </location>
</feature>
<name>A0A6A6TN32_9PLEO</name>
<gene>
    <name evidence="2" type="ORF">K491DRAFT_80255</name>
</gene>
<dbReference type="AlphaFoldDB" id="A0A6A6TN32"/>
<feature type="compositionally biased region" description="Basic and acidic residues" evidence="1">
    <location>
        <begin position="131"/>
        <end position="151"/>
    </location>
</feature>
<protein>
    <submittedName>
        <fullName evidence="2">Uncharacterized protein</fullName>
    </submittedName>
</protein>
<dbReference type="Proteomes" id="UP000799324">
    <property type="component" value="Unassembled WGS sequence"/>
</dbReference>